<evidence type="ECO:0000256" key="1">
    <source>
        <dbReference type="SAM" id="Phobius"/>
    </source>
</evidence>
<dbReference type="AlphaFoldDB" id="A0A1G8QXM1"/>
<accession>A0A1G8QXM1</accession>
<keyword evidence="1" id="KW-0812">Transmembrane</keyword>
<sequence length="145" mass="16571">MYGNSPMFWLQSIVFLGIFVLFGSLFDTAMRKLLNVEKKSLFPTDYLSDTHRKVEWTLRAIFIVTLLVGVLIAGTTPSGQVFWLLEPYVLVFLFVLVTQLGRAFMEWKHAENRNDYIFTLSQVAFLSVLVIVLFAAGLLDWVGNI</sequence>
<dbReference type="InterPro" id="IPR025441">
    <property type="entry name" value="DUF4181"/>
</dbReference>
<dbReference type="Proteomes" id="UP000199225">
    <property type="component" value="Unassembled WGS sequence"/>
</dbReference>
<organism evidence="2 3">
    <name type="scientific">Salimicrobium halophilum</name>
    <dbReference type="NCBI Taxonomy" id="86666"/>
    <lineage>
        <taxon>Bacteria</taxon>
        <taxon>Bacillati</taxon>
        <taxon>Bacillota</taxon>
        <taxon>Bacilli</taxon>
        <taxon>Bacillales</taxon>
        <taxon>Bacillaceae</taxon>
        <taxon>Salimicrobium</taxon>
    </lineage>
</organism>
<dbReference type="STRING" id="86666.SAMN04490247_0673"/>
<feature type="transmembrane region" description="Helical" evidence="1">
    <location>
        <begin position="6"/>
        <end position="26"/>
    </location>
</feature>
<dbReference type="Pfam" id="PF13789">
    <property type="entry name" value="DUF4181"/>
    <property type="match status" value="1"/>
</dbReference>
<feature type="transmembrane region" description="Helical" evidence="1">
    <location>
        <begin position="56"/>
        <end position="75"/>
    </location>
</feature>
<proteinExistence type="predicted"/>
<evidence type="ECO:0000313" key="2">
    <source>
        <dbReference type="EMBL" id="SDJ09065.1"/>
    </source>
</evidence>
<dbReference type="EMBL" id="FNEV01000002">
    <property type="protein sequence ID" value="SDJ09065.1"/>
    <property type="molecule type" value="Genomic_DNA"/>
</dbReference>
<gene>
    <name evidence="2" type="ORF">SAMN04490247_0673</name>
</gene>
<name>A0A1G8QXM1_9BACI</name>
<feature type="transmembrane region" description="Helical" evidence="1">
    <location>
        <begin position="116"/>
        <end position="139"/>
    </location>
</feature>
<evidence type="ECO:0000313" key="3">
    <source>
        <dbReference type="Proteomes" id="UP000199225"/>
    </source>
</evidence>
<dbReference type="OrthoDB" id="2428213at2"/>
<protein>
    <recommendedName>
        <fullName evidence="4">DUF4181 domain-containing protein</fullName>
    </recommendedName>
</protein>
<keyword evidence="1" id="KW-0472">Membrane</keyword>
<reference evidence="3" key="1">
    <citation type="submission" date="2016-10" db="EMBL/GenBank/DDBJ databases">
        <authorList>
            <person name="Varghese N."/>
            <person name="Submissions S."/>
        </authorList>
    </citation>
    <scope>NUCLEOTIDE SEQUENCE [LARGE SCALE GENOMIC DNA]</scope>
    <source>
        <strain evidence="3">DSM 4771</strain>
    </source>
</reference>
<keyword evidence="3" id="KW-1185">Reference proteome</keyword>
<dbReference type="RefSeq" id="WP_093192089.1">
    <property type="nucleotide sequence ID" value="NZ_FNEV01000002.1"/>
</dbReference>
<keyword evidence="1" id="KW-1133">Transmembrane helix</keyword>
<feature type="transmembrane region" description="Helical" evidence="1">
    <location>
        <begin position="81"/>
        <end position="104"/>
    </location>
</feature>
<evidence type="ECO:0008006" key="4">
    <source>
        <dbReference type="Google" id="ProtNLM"/>
    </source>
</evidence>